<dbReference type="EMBL" id="KN847905">
    <property type="protein sequence ID" value="KIR39896.1"/>
    <property type="molecule type" value="Genomic_DNA"/>
</dbReference>
<name>A0A0D0UX57_9TREE</name>
<dbReference type="HOGENOM" id="CLU_1212275_0_0_1"/>
<evidence type="ECO:0000313" key="3">
    <source>
        <dbReference type="Proteomes" id="UP000053392"/>
    </source>
</evidence>
<keyword evidence="3" id="KW-1185">Reference proteome</keyword>
<accession>A0A0D0UX57</accession>
<reference evidence="2 3" key="1">
    <citation type="submission" date="2015-01" db="EMBL/GenBank/DDBJ databases">
        <title>The Genome Sequence of Cryptococcus gattii Ram5.</title>
        <authorList>
            <consortium name="The Broad Institute Genomics Platform"/>
            <person name="Cuomo C."/>
            <person name="Litvintseva A."/>
            <person name="Chen Y."/>
            <person name="Heitman J."/>
            <person name="Sun S."/>
            <person name="Springer D."/>
            <person name="Dromer F."/>
            <person name="Young S."/>
            <person name="Zeng Q."/>
            <person name="Gargeya S."/>
            <person name="Abouelleil A."/>
            <person name="Alvarado L."/>
            <person name="Chapman S.B."/>
            <person name="Gainer-Dewar J."/>
            <person name="Goldberg J."/>
            <person name="Griggs A."/>
            <person name="Gujja S."/>
            <person name="Hansen M."/>
            <person name="Howarth C."/>
            <person name="Imamovic A."/>
            <person name="Larimer J."/>
            <person name="Murphy C."/>
            <person name="Naylor J."/>
            <person name="Pearson M."/>
            <person name="Priest M."/>
            <person name="Roberts A."/>
            <person name="Saif S."/>
            <person name="Shea T."/>
            <person name="Sykes S."/>
            <person name="Wortman J."/>
            <person name="Nusbaum C."/>
            <person name="Birren B."/>
        </authorList>
    </citation>
    <scope>NUCLEOTIDE SEQUENCE [LARGE SCALE GENOMIC DNA]</scope>
    <source>
        <strain evidence="2 3">Ram5</strain>
    </source>
</reference>
<dbReference type="Proteomes" id="UP000053392">
    <property type="component" value="Unassembled WGS sequence"/>
</dbReference>
<feature type="compositionally biased region" description="Basic and acidic residues" evidence="1">
    <location>
        <begin position="211"/>
        <end position="229"/>
    </location>
</feature>
<dbReference type="OrthoDB" id="10606573at2759"/>
<proteinExistence type="predicted"/>
<protein>
    <submittedName>
        <fullName evidence="2">Uncharacterized protein</fullName>
    </submittedName>
</protein>
<sequence length="229" mass="26741">MQQILRHSPPLTPLYPILYLTEPFINYHGSGDGEADGIQRKLIDCLDKKVEDTGRVGRPEIQTVSGVVLTLDCVRVWECALRYHTEQQIQSGQKPEQLQLEESLLTDYRRWLVDTRAITAALHTLHNWEIDHYLPNACPSACDAHSKELISQFSCFAYRIRDQILTSWLEQVDTIPADIFIRSKEIVKMYKKDYCKVTRRTIRKTKSTLGELRRGRRREEEQGNRAERR</sequence>
<evidence type="ECO:0000256" key="1">
    <source>
        <dbReference type="SAM" id="MobiDB-lite"/>
    </source>
</evidence>
<evidence type="ECO:0000313" key="2">
    <source>
        <dbReference type="EMBL" id="KIR39896.1"/>
    </source>
</evidence>
<gene>
    <name evidence="2" type="ORF">I313_04371</name>
</gene>
<dbReference type="AlphaFoldDB" id="A0A0D0UX57"/>
<organism evidence="2 3">
    <name type="scientific">Cryptococcus deuterogattii Ram5</name>
    <dbReference type="NCBI Taxonomy" id="1296110"/>
    <lineage>
        <taxon>Eukaryota</taxon>
        <taxon>Fungi</taxon>
        <taxon>Dikarya</taxon>
        <taxon>Basidiomycota</taxon>
        <taxon>Agaricomycotina</taxon>
        <taxon>Tremellomycetes</taxon>
        <taxon>Tremellales</taxon>
        <taxon>Cryptococcaceae</taxon>
        <taxon>Cryptococcus</taxon>
        <taxon>Cryptococcus gattii species complex</taxon>
    </lineage>
</organism>
<feature type="region of interest" description="Disordered" evidence="1">
    <location>
        <begin position="208"/>
        <end position="229"/>
    </location>
</feature>